<name>A0A2C6KSW9_9APIC</name>
<gene>
    <name evidence="1" type="ORF">CSUI_006728</name>
</gene>
<dbReference type="EMBL" id="MIGC01003436">
    <property type="protein sequence ID" value="PHJ19445.1"/>
    <property type="molecule type" value="Genomic_DNA"/>
</dbReference>
<comment type="caution">
    <text evidence="1">The sequence shown here is derived from an EMBL/GenBank/DDBJ whole genome shotgun (WGS) entry which is preliminary data.</text>
</comment>
<dbReference type="GeneID" id="94430092"/>
<accession>A0A2C6KSW9</accession>
<dbReference type="Proteomes" id="UP000221165">
    <property type="component" value="Unassembled WGS sequence"/>
</dbReference>
<sequence>MTARSLCKAFSPPRHFFHKNLIDYQFESRHLQQLRSAQVSAEPCSLWVRRGSLRTDQR</sequence>
<evidence type="ECO:0000313" key="1">
    <source>
        <dbReference type="EMBL" id="PHJ19445.1"/>
    </source>
</evidence>
<proteinExistence type="predicted"/>
<dbReference type="RefSeq" id="XP_067921145.1">
    <property type="nucleotide sequence ID" value="XM_068066881.1"/>
</dbReference>
<reference evidence="1 2" key="1">
    <citation type="journal article" date="2017" name="Int. J. Parasitol.">
        <title>The genome of the protozoan parasite Cystoisospora suis and a reverse vaccinology approach to identify vaccine candidates.</title>
        <authorList>
            <person name="Palmieri N."/>
            <person name="Shrestha A."/>
            <person name="Ruttkowski B."/>
            <person name="Beck T."/>
            <person name="Vogl C."/>
            <person name="Tomley F."/>
            <person name="Blake D.P."/>
            <person name="Joachim A."/>
        </authorList>
    </citation>
    <scope>NUCLEOTIDE SEQUENCE [LARGE SCALE GENOMIC DNA]</scope>
    <source>
        <strain evidence="1 2">Wien I</strain>
    </source>
</reference>
<protein>
    <submittedName>
        <fullName evidence="1">Uncharacterized protein</fullName>
    </submittedName>
</protein>
<organism evidence="1 2">
    <name type="scientific">Cystoisospora suis</name>
    <dbReference type="NCBI Taxonomy" id="483139"/>
    <lineage>
        <taxon>Eukaryota</taxon>
        <taxon>Sar</taxon>
        <taxon>Alveolata</taxon>
        <taxon>Apicomplexa</taxon>
        <taxon>Conoidasida</taxon>
        <taxon>Coccidia</taxon>
        <taxon>Eucoccidiorida</taxon>
        <taxon>Eimeriorina</taxon>
        <taxon>Sarcocystidae</taxon>
        <taxon>Cystoisospora</taxon>
    </lineage>
</organism>
<dbReference type="AlphaFoldDB" id="A0A2C6KSW9"/>
<evidence type="ECO:0000313" key="2">
    <source>
        <dbReference type="Proteomes" id="UP000221165"/>
    </source>
</evidence>
<keyword evidence="2" id="KW-1185">Reference proteome</keyword>
<dbReference type="VEuPathDB" id="ToxoDB:CSUI_006728"/>